<evidence type="ECO:0000313" key="3">
    <source>
        <dbReference type="Proteomes" id="UP000799750"/>
    </source>
</evidence>
<keyword evidence="3" id="KW-1185">Reference proteome</keyword>
<organism evidence="2 3">
    <name type="scientific">Lophium mytilinum</name>
    <dbReference type="NCBI Taxonomy" id="390894"/>
    <lineage>
        <taxon>Eukaryota</taxon>
        <taxon>Fungi</taxon>
        <taxon>Dikarya</taxon>
        <taxon>Ascomycota</taxon>
        <taxon>Pezizomycotina</taxon>
        <taxon>Dothideomycetes</taxon>
        <taxon>Pleosporomycetidae</taxon>
        <taxon>Mytilinidiales</taxon>
        <taxon>Mytilinidiaceae</taxon>
        <taxon>Lophium</taxon>
    </lineage>
</organism>
<feature type="compositionally biased region" description="Basic residues" evidence="1">
    <location>
        <begin position="1"/>
        <end position="10"/>
    </location>
</feature>
<gene>
    <name evidence="2" type="ORF">BU16DRAFT_325203</name>
</gene>
<accession>A0A6A6R0L1</accession>
<proteinExistence type="predicted"/>
<name>A0A6A6R0L1_9PEZI</name>
<sequence>MRRLSFRHNRPTQPVARPPLIDNKLPTRHLNSTAPTVRHQALLVRARLTGSANYIRNILRTAAENDPVSGPVLGSSSRALRFGKFA</sequence>
<evidence type="ECO:0000256" key="1">
    <source>
        <dbReference type="SAM" id="MobiDB-lite"/>
    </source>
</evidence>
<dbReference type="EMBL" id="MU004186">
    <property type="protein sequence ID" value="KAF2497774.1"/>
    <property type="molecule type" value="Genomic_DNA"/>
</dbReference>
<evidence type="ECO:0000313" key="2">
    <source>
        <dbReference type="EMBL" id="KAF2497774.1"/>
    </source>
</evidence>
<protein>
    <submittedName>
        <fullName evidence="2">Uncharacterized protein</fullName>
    </submittedName>
</protein>
<dbReference type="AlphaFoldDB" id="A0A6A6R0L1"/>
<reference evidence="2" key="1">
    <citation type="journal article" date="2020" name="Stud. Mycol.">
        <title>101 Dothideomycetes genomes: a test case for predicting lifestyles and emergence of pathogens.</title>
        <authorList>
            <person name="Haridas S."/>
            <person name="Albert R."/>
            <person name="Binder M."/>
            <person name="Bloem J."/>
            <person name="Labutti K."/>
            <person name="Salamov A."/>
            <person name="Andreopoulos B."/>
            <person name="Baker S."/>
            <person name="Barry K."/>
            <person name="Bills G."/>
            <person name="Bluhm B."/>
            <person name="Cannon C."/>
            <person name="Castanera R."/>
            <person name="Culley D."/>
            <person name="Daum C."/>
            <person name="Ezra D."/>
            <person name="Gonzalez J."/>
            <person name="Henrissat B."/>
            <person name="Kuo A."/>
            <person name="Liang C."/>
            <person name="Lipzen A."/>
            <person name="Lutzoni F."/>
            <person name="Magnuson J."/>
            <person name="Mondo S."/>
            <person name="Nolan M."/>
            <person name="Ohm R."/>
            <person name="Pangilinan J."/>
            <person name="Park H.-J."/>
            <person name="Ramirez L."/>
            <person name="Alfaro M."/>
            <person name="Sun H."/>
            <person name="Tritt A."/>
            <person name="Yoshinaga Y."/>
            <person name="Zwiers L.-H."/>
            <person name="Turgeon B."/>
            <person name="Goodwin S."/>
            <person name="Spatafora J."/>
            <person name="Crous P."/>
            <person name="Grigoriev I."/>
        </authorList>
    </citation>
    <scope>NUCLEOTIDE SEQUENCE</scope>
    <source>
        <strain evidence="2">CBS 269.34</strain>
    </source>
</reference>
<feature type="region of interest" description="Disordered" evidence="1">
    <location>
        <begin position="1"/>
        <end position="33"/>
    </location>
</feature>
<dbReference type="Proteomes" id="UP000799750">
    <property type="component" value="Unassembled WGS sequence"/>
</dbReference>